<dbReference type="Gene3D" id="3.30.70.270">
    <property type="match status" value="1"/>
</dbReference>
<feature type="transmembrane region" description="Helical" evidence="1">
    <location>
        <begin position="51"/>
        <end position="70"/>
    </location>
</feature>
<dbReference type="SMART" id="SM00267">
    <property type="entry name" value="GGDEF"/>
    <property type="match status" value="1"/>
</dbReference>
<keyword evidence="1" id="KW-1133">Transmembrane helix</keyword>
<feature type="domain" description="GGDEF" evidence="2">
    <location>
        <begin position="216"/>
        <end position="351"/>
    </location>
</feature>
<dbReference type="NCBIfam" id="TIGR00254">
    <property type="entry name" value="GGDEF"/>
    <property type="match status" value="1"/>
</dbReference>
<keyword evidence="1" id="KW-0812">Transmembrane</keyword>
<feature type="transmembrane region" description="Helical" evidence="1">
    <location>
        <begin position="125"/>
        <end position="144"/>
    </location>
</feature>
<dbReference type="Proteomes" id="UP001589587">
    <property type="component" value="Unassembled WGS sequence"/>
</dbReference>
<dbReference type="EMBL" id="JBHMAS010000035">
    <property type="protein sequence ID" value="MFB9781216.1"/>
    <property type="molecule type" value="Genomic_DNA"/>
</dbReference>
<keyword evidence="1" id="KW-0472">Membrane</keyword>
<dbReference type="InterPro" id="IPR000160">
    <property type="entry name" value="GGDEF_dom"/>
</dbReference>
<feature type="transmembrane region" description="Helical" evidence="1">
    <location>
        <begin position="77"/>
        <end position="95"/>
    </location>
</feature>
<name>A0ABV5XGS8_9NOCA</name>
<sequence>MRPGGLYGRYASFRERTDARSMAVLISTAGAIPLPAITLLSPSFVREGAPVYLLGVWATTTAIFLITLVVGKLSDRMFSVLGLVGMAGISLAAYLVTDPAAARGIVTLLSAIPAIAAMASSRRVIMGHTIVAIALAWSVSIAAAEGLASALVSCAVSVAVIWLPVFMIGTLRRSLEVSRARYRELANTDPLTGLPNRRGFLDRVERYTRENSSSASEVGFLVIDVDHFKQINDHLGHAAGDDVLNEVVAATRRAVGTDVLVGRFGGEEFVACFPASNFDEVVTLAESIRSAVADSCDVTVSIGGIFCAVDDHGPAPSMTLNEFVDVLTCRADTLMYAAKAAGRDTVRCEHLRPMSVDLLSPGHVDDTEPVRFEITTPTATPH</sequence>
<organism evidence="3 4">
    <name type="scientific">Rhodococcus baikonurensis</name>
    <dbReference type="NCBI Taxonomy" id="172041"/>
    <lineage>
        <taxon>Bacteria</taxon>
        <taxon>Bacillati</taxon>
        <taxon>Actinomycetota</taxon>
        <taxon>Actinomycetes</taxon>
        <taxon>Mycobacteriales</taxon>
        <taxon>Nocardiaceae</taxon>
        <taxon>Rhodococcus</taxon>
        <taxon>Rhodococcus erythropolis group</taxon>
    </lineage>
</organism>
<evidence type="ECO:0000259" key="2">
    <source>
        <dbReference type="PROSITE" id="PS50887"/>
    </source>
</evidence>
<dbReference type="RefSeq" id="WP_256670291.1">
    <property type="nucleotide sequence ID" value="NZ_JBHMAS010000035.1"/>
</dbReference>
<dbReference type="InterPro" id="IPR050469">
    <property type="entry name" value="Diguanylate_Cyclase"/>
</dbReference>
<dbReference type="PANTHER" id="PTHR45138">
    <property type="entry name" value="REGULATORY COMPONENTS OF SENSORY TRANSDUCTION SYSTEM"/>
    <property type="match status" value="1"/>
</dbReference>
<comment type="caution">
    <text evidence="3">The sequence shown here is derived from an EMBL/GenBank/DDBJ whole genome shotgun (WGS) entry which is preliminary data.</text>
</comment>
<feature type="transmembrane region" description="Helical" evidence="1">
    <location>
        <begin position="101"/>
        <end position="118"/>
    </location>
</feature>
<dbReference type="InterPro" id="IPR043128">
    <property type="entry name" value="Rev_trsase/Diguanyl_cyclase"/>
</dbReference>
<dbReference type="Pfam" id="PF00990">
    <property type="entry name" value="GGDEF"/>
    <property type="match status" value="1"/>
</dbReference>
<protein>
    <submittedName>
        <fullName evidence="3">GGDEF domain-containing protein</fullName>
    </submittedName>
</protein>
<evidence type="ECO:0000256" key="1">
    <source>
        <dbReference type="SAM" id="Phobius"/>
    </source>
</evidence>
<accession>A0ABV5XGS8</accession>
<dbReference type="PANTHER" id="PTHR45138:SF9">
    <property type="entry name" value="DIGUANYLATE CYCLASE DGCM-RELATED"/>
    <property type="match status" value="1"/>
</dbReference>
<keyword evidence="4" id="KW-1185">Reference proteome</keyword>
<evidence type="ECO:0000313" key="4">
    <source>
        <dbReference type="Proteomes" id="UP001589587"/>
    </source>
</evidence>
<feature type="transmembrane region" description="Helical" evidence="1">
    <location>
        <begin position="150"/>
        <end position="171"/>
    </location>
</feature>
<gene>
    <name evidence="3" type="ORF">ACFFQ6_16090</name>
</gene>
<dbReference type="SUPFAM" id="SSF55073">
    <property type="entry name" value="Nucleotide cyclase"/>
    <property type="match status" value="1"/>
</dbReference>
<feature type="transmembrane region" description="Helical" evidence="1">
    <location>
        <begin position="21"/>
        <end position="45"/>
    </location>
</feature>
<dbReference type="CDD" id="cd01949">
    <property type="entry name" value="GGDEF"/>
    <property type="match status" value="1"/>
</dbReference>
<proteinExistence type="predicted"/>
<reference evidence="3 4" key="1">
    <citation type="submission" date="2024-09" db="EMBL/GenBank/DDBJ databases">
        <authorList>
            <person name="Sun Q."/>
            <person name="Mori K."/>
        </authorList>
    </citation>
    <scope>NUCLEOTIDE SEQUENCE [LARGE SCALE GENOMIC DNA]</scope>
    <source>
        <strain evidence="3 4">JCM 11411</strain>
    </source>
</reference>
<dbReference type="PROSITE" id="PS50887">
    <property type="entry name" value="GGDEF"/>
    <property type="match status" value="1"/>
</dbReference>
<dbReference type="InterPro" id="IPR029787">
    <property type="entry name" value="Nucleotide_cyclase"/>
</dbReference>
<evidence type="ECO:0000313" key="3">
    <source>
        <dbReference type="EMBL" id="MFB9781216.1"/>
    </source>
</evidence>